<feature type="non-terminal residue" evidence="1">
    <location>
        <position position="1"/>
    </location>
</feature>
<name>A0A382QIW8_9ZZZZ</name>
<accession>A0A382QIW8</accession>
<organism evidence="1">
    <name type="scientific">marine metagenome</name>
    <dbReference type="NCBI Taxonomy" id="408172"/>
    <lineage>
        <taxon>unclassified sequences</taxon>
        <taxon>metagenomes</taxon>
        <taxon>ecological metagenomes</taxon>
    </lineage>
</organism>
<reference evidence="1" key="1">
    <citation type="submission" date="2018-05" db="EMBL/GenBank/DDBJ databases">
        <authorList>
            <person name="Lanie J.A."/>
            <person name="Ng W.-L."/>
            <person name="Kazmierczak K.M."/>
            <person name="Andrzejewski T.M."/>
            <person name="Davidsen T.M."/>
            <person name="Wayne K.J."/>
            <person name="Tettelin H."/>
            <person name="Glass J.I."/>
            <person name="Rusch D."/>
            <person name="Podicherti R."/>
            <person name="Tsui H.-C.T."/>
            <person name="Winkler M.E."/>
        </authorList>
    </citation>
    <scope>NUCLEOTIDE SEQUENCE</scope>
</reference>
<proteinExistence type="predicted"/>
<sequence>ELGSKFPILLLNVSINSENIDNLDELLSVAHKKKISYVDLVAMFPINTETLNKSIFPDLDKSLKRINKVISIWRTNGLNVTVSEKEEMKKTLDSCHFIDNYLIFNTPTPAPHPCCGPLDFPLDYPSMSKEIFWNSFPFRYLRYLHYFGEQENWPMVCQTCNLVSLKHFAKSADTKFFNKENNAKAYDLYRSISKLKNEKLYKKAEKGFLKILNLESDFALKGKIYFQLGLLKLVDNQYEDSLSFMKLAVGYYFTHGMAFAYLYLLSMFLEEPESGTPVRPTRETYMEKISKANGLI</sequence>
<gene>
    <name evidence="1" type="ORF">METZ01_LOCUS338313</name>
</gene>
<dbReference type="EMBL" id="UINC01114853">
    <property type="protein sequence ID" value="SVC85459.1"/>
    <property type="molecule type" value="Genomic_DNA"/>
</dbReference>
<evidence type="ECO:0000313" key="1">
    <source>
        <dbReference type="EMBL" id="SVC85459.1"/>
    </source>
</evidence>
<protein>
    <submittedName>
        <fullName evidence="1">Uncharacterized protein</fullName>
    </submittedName>
</protein>
<dbReference type="AlphaFoldDB" id="A0A382QIW8"/>